<dbReference type="RefSeq" id="XP_064854476.1">
    <property type="nucleotide sequence ID" value="XM_064998404.1"/>
</dbReference>
<dbReference type="Proteomes" id="UP001360560">
    <property type="component" value="Unassembled WGS sequence"/>
</dbReference>
<dbReference type="GO" id="GO:0005739">
    <property type="term" value="C:mitochondrion"/>
    <property type="evidence" value="ECO:0007669"/>
    <property type="project" value="TreeGrafter"/>
</dbReference>
<protein>
    <submittedName>
        <fullName evidence="4">Hydrolase</fullName>
    </submittedName>
</protein>
<evidence type="ECO:0000313" key="4">
    <source>
        <dbReference type="EMBL" id="GMM37480.1"/>
    </source>
</evidence>
<organism evidence="4 5">
    <name type="scientific">Saccharomycopsis crataegensis</name>
    <dbReference type="NCBI Taxonomy" id="43959"/>
    <lineage>
        <taxon>Eukaryota</taxon>
        <taxon>Fungi</taxon>
        <taxon>Dikarya</taxon>
        <taxon>Ascomycota</taxon>
        <taxon>Saccharomycotina</taxon>
        <taxon>Saccharomycetes</taxon>
        <taxon>Saccharomycopsidaceae</taxon>
        <taxon>Saccharomycopsis</taxon>
    </lineage>
</organism>
<dbReference type="GeneID" id="90075455"/>
<dbReference type="PRINTS" id="PR00412">
    <property type="entry name" value="EPOXHYDRLASE"/>
</dbReference>
<dbReference type="SUPFAM" id="SSF53474">
    <property type="entry name" value="alpha/beta-Hydrolases"/>
    <property type="match status" value="1"/>
</dbReference>
<comment type="caution">
    <text evidence="4">The sequence shown here is derived from an EMBL/GenBank/DDBJ whole genome shotgun (WGS) entry which is preliminary data.</text>
</comment>
<dbReference type="PANTHER" id="PTHR46118:SF4">
    <property type="entry name" value="PROTEIN ABHD11"/>
    <property type="match status" value="1"/>
</dbReference>
<proteinExistence type="inferred from homology"/>
<dbReference type="AlphaFoldDB" id="A0AAV5QRC7"/>
<dbReference type="PANTHER" id="PTHR46118">
    <property type="entry name" value="PROTEIN ABHD11"/>
    <property type="match status" value="1"/>
</dbReference>
<sequence>MLNRHLGRRLLSTRSIPHKVPVHLEFDLHLPANSSPSSHNEPLILLHGLFGSKQNYKTVGKHLSNKLNAPIYAVDLRNHGDSPHSLPFDYSAMSQDIKFFVEEQGLNDVTIIGHSMGAKVAMYSALMLPKYIKRLVSVDNSPVSKPLGLNFSRDLEGMYHLEVSQSVLKTDKKWRDKGLKFLEKYEPDPKVRLFLISNYINKVSKFNYHDAISDQYAHFKIPVAQLHLQDGIQAIGDFPEHEISKRKFNGPSLFLKARNSDFITQDTVPMIYHYFPRTSMKTFPTGHWLISEQPQKFMETLISFIKST</sequence>
<gene>
    <name evidence="4" type="ORF">DASC09_048050</name>
</gene>
<name>A0AAV5QRC7_9ASCO</name>
<evidence type="ECO:0000256" key="2">
    <source>
        <dbReference type="ARBA" id="ARBA00022801"/>
    </source>
</evidence>
<dbReference type="EMBL" id="BTFZ01000012">
    <property type="protein sequence ID" value="GMM37480.1"/>
    <property type="molecule type" value="Genomic_DNA"/>
</dbReference>
<dbReference type="InterPro" id="IPR000073">
    <property type="entry name" value="AB_hydrolase_1"/>
</dbReference>
<comment type="similarity">
    <text evidence="1">Belongs to the AB hydrolase superfamily.</text>
</comment>
<dbReference type="Pfam" id="PF00561">
    <property type="entry name" value="Abhydrolase_1"/>
    <property type="match status" value="1"/>
</dbReference>
<evidence type="ECO:0000313" key="5">
    <source>
        <dbReference type="Proteomes" id="UP001360560"/>
    </source>
</evidence>
<dbReference type="Gene3D" id="3.40.50.1820">
    <property type="entry name" value="alpha/beta hydrolase"/>
    <property type="match status" value="1"/>
</dbReference>
<dbReference type="InterPro" id="IPR000639">
    <property type="entry name" value="Epox_hydrolase-like"/>
</dbReference>
<keyword evidence="2 4" id="KW-0378">Hydrolase</keyword>
<keyword evidence="5" id="KW-1185">Reference proteome</keyword>
<reference evidence="4 5" key="1">
    <citation type="journal article" date="2023" name="Elife">
        <title>Identification of key yeast species and microbe-microbe interactions impacting larval growth of Drosophila in the wild.</title>
        <authorList>
            <person name="Mure A."/>
            <person name="Sugiura Y."/>
            <person name="Maeda R."/>
            <person name="Honda K."/>
            <person name="Sakurai N."/>
            <person name="Takahashi Y."/>
            <person name="Watada M."/>
            <person name="Katoh T."/>
            <person name="Gotoh A."/>
            <person name="Gotoh Y."/>
            <person name="Taniguchi I."/>
            <person name="Nakamura K."/>
            <person name="Hayashi T."/>
            <person name="Katayama T."/>
            <person name="Uemura T."/>
            <person name="Hattori Y."/>
        </authorList>
    </citation>
    <scope>NUCLEOTIDE SEQUENCE [LARGE SCALE GENOMIC DNA]</scope>
    <source>
        <strain evidence="4 5">SC-9</strain>
    </source>
</reference>
<feature type="domain" description="AB hydrolase-1" evidence="3">
    <location>
        <begin position="42"/>
        <end position="292"/>
    </location>
</feature>
<evidence type="ECO:0000259" key="3">
    <source>
        <dbReference type="Pfam" id="PF00561"/>
    </source>
</evidence>
<accession>A0AAV5QRC7</accession>
<dbReference type="InterPro" id="IPR029058">
    <property type="entry name" value="AB_hydrolase_fold"/>
</dbReference>
<dbReference type="GO" id="GO:0052689">
    <property type="term" value="F:carboxylic ester hydrolase activity"/>
    <property type="evidence" value="ECO:0007669"/>
    <property type="project" value="TreeGrafter"/>
</dbReference>
<evidence type="ECO:0000256" key="1">
    <source>
        <dbReference type="ARBA" id="ARBA00008645"/>
    </source>
</evidence>